<organism evidence="2 3">
    <name type="scientific">Klebsiella pneumoniae</name>
    <dbReference type="NCBI Taxonomy" id="573"/>
    <lineage>
        <taxon>Bacteria</taxon>
        <taxon>Pseudomonadati</taxon>
        <taxon>Pseudomonadota</taxon>
        <taxon>Gammaproteobacteria</taxon>
        <taxon>Enterobacterales</taxon>
        <taxon>Enterobacteriaceae</taxon>
        <taxon>Klebsiella/Raoultella group</taxon>
        <taxon>Klebsiella</taxon>
        <taxon>Klebsiella pneumoniae complex</taxon>
    </lineage>
</organism>
<dbReference type="AlphaFoldDB" id="A0A378BKB2"/>
<evidence type="ECO:0000313" key="3">
    <source>
        <dbReference type="Proteomes" id="UP000255192"/>
    </source>
</evidence>
<accession>A0A378BKB2</accession>
<feature type="domain" description="Phosphoadenosine phosphosulphate reductase" evidence="1">
    <location>
        <begin position="30"/>
        <end position="85"/>
    </location>
</feature>
<evidence type="ECO:0000313" key="2">
    <source>
        <dbReference type="EMBL" id="STV43831.1"/>
    </source>
</evidence>
<dbReference type="SUPFAM" id="SSF52402">
    <property type="entry name" value="Adenine nucleotide alpha hydrolases-like"/>
    <property type="match status" value="1"/>
</dbReference>
<name>A0A378BKB2_KLEPN</name>
<dbReference type="Pfam" id="PF01507">
    <property type="entry name" value="PAPS_reduct"/>
    <property type="match status" value="1"/>
</dbReference>
<protein>
    <submittedName>
        <fullName evidence="2">Co-activator of prophage gene expression IbrA</fullName>
    </submittedName>
</protein>
<dbReference type="GO" id="GO:0071453">
    <property type="term" value="P:cellular response to oxygen levels"/>
    <property type="evidence" value="ECO:0007669"/>
    <property type="project" value="TreeGrafter"/>
</dbReference>
<dbReference type="Gene3D" id="3.40.50.620">
    <property type="entry name" value="HUPs"/>
    <property type="match status" value="1"/>
</dbReference>
<dbReference type="PANTHER" id="PTHR30083">
    <property type="entry name" value="TRANSCRIPTIONAL REGULATOR-RELATED"/>
    <property type="match status" value="1"/>
</dbReference>
<sequence>MSFIKYPLPESVLQATEQRIQWVMDNFSRICVSFSGGKDSTVMLHLTAQAARLQGKKICVLFIDWEAQFSCTIAHCEKLRALYADVIETFYWVALPLATQNALTQYKPQWQCWEPGTEWVRQPPPWAITHPGYFSFYQPGMSFEAFVSHFAEWFSQRRPRRRAGGHSRRRIAKSLYDDFFTA</sequence>
<proteinExistence type="predicted"/>
<gene>
    <name evidence="2" type="ORF">NCTC204_06822</name>
</gene>
<dbReference type="InterPro" id="IPR014729">
    <property type="entry name" value="Rossmann-like_a/b/a_fold"/>
</dbReference>
<evidence type="ECO:0000259" key="1">
    <source>
        <dbReference type="Pfam" id="PF01507"/>
    </source>
</evidence>
<dbReference type="EMBL" id="UGMD01000002">
    <property type="protein sequence ID" value="STV43831.1"/>
    <property type="molecule type" value="Genomic_DNA"/>
</dbReference>
<reference evidence="2 3" key="1">
    <citation type="submission" date="2018-06" db="EMBL/GenBank/DDBJ databases">
        <authorList>
            <consortium name="Pathogen Informatics"/>
            <person name="Doyle S."/>
        </authorList>
    </citation>
    <scope>NUCLEOTIDE SEQUENCE [LARGE SCALE GENOMIC DNA]</scope>
    <source>
        <strain evidence="2 3">NCTC204</strain>
    </source>
</reference>
<dbReference type="Proteomes" id="UP000255192">
    <property type="component" value="Unassembled WGS sequence"/>
</dbReference>
<dbReference type="GO" id="GO:0003824">
    <property type="term" value="F:catalytic activity"/>
    <property type="evidence" value="ECO:0007669"/>
    <property type="project" value="InterPro"/>
</dbReference>
<dbReference type="PANTHER" id="PTHR30083:SF0">
    <property type="entry name" value="3'-PHOSPHOADENOSINE 5'-PHOSPHOSULFATE SULFOTRANSFERASE (PAPS REDUCTASE)_FAD SYNTHETASE"/>
    <property type="match status" value="1"/>
</dbReference>
<dbReference type="InterPro" id="IPR002500">
    <property type="entry name" value="PAPS_reduct_dom"/>
</dbReference>